<dbReference type="PRINTS" id="PR00415">
    <property type="entry name" value="ACONITASE"/>
</dbReference>
<sequence length="420" mass="45010">MSQTIAEKILAAKAGVDRVTPGQIVDAYPDLVMSHTATWRSVSVMKKIGAKRLYDPNRLAIVLDHISPAKTEKYAADQQTSRNFAREYGIEKFYDVDAGIAHLVLMEHGHVKPGDLIVGTDSHCTIYGALGALGSGIGYTEVASVWVTGKLWMKVPTTIKLTLSGRFAGGVSAKDLMLYLIGTLGADGCGYKSVEFYGSALPQMSISERMTMANLAMEMGSKCVFIPPDEKTREWVLPRLKDSSSYKPVLADPDAVYEQSIDIDLTKLTPMIACPHQVENTKPVDEVMGTRIDQAFLGSCANGKYEDLVVAADILAGRKIDPRVRLIVTPGSKEIMLQAMRTGVLATLIESGALVTNPGCGACAGDGGTMADGEVSLSTANRNFVGRMGSNKSSIYLSSPATLAASALKGAIADPREFYR</sequence>
<keyword evidence="5 7" id="KW-0411">Iron-sulfur</keyword>
<organism evidence="9 10">
    <name type="scientific">Steroidobacter flavus</name>
    <dbReference type="NCBI Taxonomy" id="1842136"/>
    <lineage>
        <taxon>Bacteria</taxon>
        <taxon>Pseudomonadati</taxon>
        <taxon>Pseudomonadota</taxon>
        <taxon>Gammaproteobacteria</taxon>
        <taxon>Steroidobacterales</taxon>
        <taxon>Steroidobacteraceae</taxon>
        <taxon>Steroidobacter</taxon>
    </lineage>
</organism>
<keyword evidence="10" id="KW-1185">Reference proteome</keyword>
<dbReference type="Pfam" id="PF00330">
    <property type="entry name" value="Aconitase"/>
    <property type="match status" value="1"/>
</dbReference>
<feature type="binding site" evidence="7">
    <location>
        <position position="360"/>
    </location>
    <ligand>
        <name>[4Fe-4S] cluster</name>
        <dbReference type="ChEBI" id="CHEBI:49883"/>
    </ligand>
</feature>
<evidence type="ECO:0000256" key="5">
    <source>
        <dbReference type="ARBA" id="ARBA00023014"/>
    </source>
</evidence>
<comment type="function">
    <text evidence="7">Catalyzes the isomerization between 2-isopropylmalate and 3-isopropylmalate, via the formation of 2-isopropylmaleate.</text>
</comment>
<dbReference type="InterPro" id="IPR050067">
    <property type="entry name" value="IPM_dehydratase_rel_enz"/>
</dbReference>
<dbReference type="Proteomes" id="UP001595904">
    <property type="component" value="Unassembled WGS sequence"/>
</dbReference>
<evidence type="ECO:0000256" key="2">
    <source>
        <dbReference type="ARBA" id="ARBA00022485"/>
    </source>
</evidence>
<evidence type="ECO:0000256" key="3">
    <source>
        <dbReference type="ARBA" id="ARBA00022723"/>
    </source>
</evidence>
<name>A0ABV8SZK8_9GAMM</name>
<dbReference type="InterPro" id="IPR015931">
    <property type="entry name" value="Acnase/IPM_dHydase_lsu_aba_1/3"/>
</dbReference>
<comment type="similarity">
    <text evidence="7">Belongs to the aconitase/IPM isomerase family. LeuC type 2 subfamily.</text>
</comment>
<keyword evidence="7" id="KW-0028">Amino-acid biosynthesis</keyword>
<dbReference type="PANTHER" id="PTHR43822:SF21">
    <property type="entry name" value="3-ISOPROPYLMALATE DEHYDRATASE LARGE SUBUNIT 1"/>
    <property type="match status" value="1"/>
</dbReference>
<keyword evidence="4 7" id="KW-0408">Iron</keyword>
<dbReference type="InterPro" id="IPR001030">
    <property type="entry name" value="Acoase/IPM_deHydtase_lsu_aba"/>
</dbReference>
<keyword evidence="2 7" id="KW-0004">4Fe-4S</keyword>
<feature type="binding site" evidence="7">
    <location>
        <position position="363"/>
    </location>
    <ligand>
        <name>[4Fe-4S] cluster</name>
        <dbReference type="ChEBI" id="CHEBI:49883"/>
    </ligand>
</feature>
<dbReference type="PANTHER" id="PTHR43822">
    <property type="entry name" value="HOMOACONITASE, MITOCHONDRIAL-RELATED"/>
    <property type="match status" value="1"/>
</dbReference>
<dbReference type="RefSeq" id="WP_380600630.1">
    <property type="nucleotide sequence ID" value="NZ_JBHSDU010000010.1"/>
</dbReference>
<dbReference type="EC" id="4.2.1.33" evidence="7"/>
<feature type="binding site" evidence="7">
    <location>
        <position position="300"/>
    </location>
    <ligand>
        <name>[4Fe-4S] cluster</name>
        <dbReference type="ChEBI" id="CHEBI:49883"/>
    </ligand>
</feature>
<evidence type="ECO:0000256" key="7">
    <source>
        <dbReference type="HAMAP-Rule" id="MF_01027"/>
    </source>
</evidence>
<dbReference type="SUPFAM" id="SSF53732">
    <property type="entry name" value="Aconitase iron-sulfur domain"/>
    <property type="match status" value="1"/>
</dbReference>
<keyword evidence="6 7" id="KW-0456">Lyase</keyword>
<reference evidence="10" key="1">
    <citation type="journal article" date="2019" name="Int. J. Syst. Evol. Microbiol.">
        <title>The Global Catalogue of Microorganisms (GCM) 10K type strain sequencing project: providing services to taxonomists for standard genome sequencing and annotation.</title>
        <authorList>
            <consortium name="The Broad Institute Genomics Platform"/>
            <consortium name="The Broad Institute Genome Sequencing Center for Infectious Disease"/>
            <person name="Wu L."/>
            <person name="Ma J."/>
        </authorList>
    </citation>
    <scope>NUCLEOTIDE SEQUENCE [LARGE SCALE GENOMIC DNA]</scope>
    <source>
        <strain evidence="10">CGMCC 1.10759</strain>
    </source>
</reference>
<keyword evidence="7" id="KW-0100">Branched-chain amino acid biosynthesis</keyword>
<keyword evidence="7" id="KW-0432">Leucine biosynthesis</keyword>
<protein>
    <recommendedName>
        <fullName evidence="7">3-isopropylmalate dehydratase large subunit</fullName>
        <ecNumber evidence="7">4.2.1.33</ecNumber>
    </recommendedName>
    <alternativeName>
        <fullName evidence="7">Alpha-IPM isomerase</fullName>
        <shortName evidence="7">IPMI</shortName>
    </alternativeName>
    <alternativeName>
        <fullName evidence="7">Isopropylmalate isomerase</fullName>
    </alternativeName>
</protein>
<comment type="catalytic activity">
    <reaction evidence="7">
        <text>(2R,3S)-3-isopropylmalate = (2S)-2-isopropylmalate</text>
        <dbReference type="Rhea" id="RHEA:32287"/>
        <dbReference type="ChEBI" id="CHEBI:1178"/>
        <dbReference type="ChEBI" id="CHEBI:35121"/>
        <dbReference type="EC" id="4.2.1.33"/>
    </reaction>
</comment>
<accession>A0ABV8SZK8</accession>
<dbReference type="InterPro" id="IPR036008">
    <property type="entry name" value="Aconitase_4Fe-4S_dom"/>
</dbReference>
<comment type="cofactor">
    <cofactor evidence="7">
        <name>[4Fe-4S] cluster</name>
        <dbReference type="ChEBI" id="CHEBI:49883"/>
    </cofactor>
    <text evidence="7">Binds 1 [4Fe-4S] cluster per subunit.</text>
</comment>
<keyword evidence="3 7" id="KW-0479">Metal-binding</keyword>
<comment type="subunit">
    <text evidence="1 7">Heterodimer of LeuC and LeuD.</text>
</comment>
<evidence type="ECO:0000313" key="9">
    <source>
        <dbReference type="EMBL" id="MFC4311784.1"/>
    </source>
</evidence>
<evidence type="ECO:0000256" key="6">
    <source>
        <dbReference type="ARBA" id="ARBA00023239"/>
    </source>
</evidence>
<dbReference type="NCBIfam" id="TIGR01343">
    <property type="entry name" value="hacA_fam"/>
    <property type="match status" value="1"/>
</dbReference>
<dbReference type="NCBIfam" id="NF001614">
    <property type="entry name" value="PRK00402.1"/>
    <property type="match status" value="1"/>
</dbReference>
<dbReference type="NCBIfam" id="TIGR02086">
    <property type="entry name" value="IPMI_arch"/>
    <property type="match status" value="1"/>
</dbReference>
<proteinExistence type="inferred from homology"/>
<evidence type="ECO:0000256" key="4">
    <source>
        <dbReference type="ARBA" id="ARBA00023004"/>
    </source>
</evidence>
<evidence type="ECO:0000313" key="10">
    <source>
        <dbReference type="Proteomes" id="UP001595904"/>
    </source>
</evidence>
<dbReference type="EMBL" id="JBHSDU010000010">
    <property type="protein sequence ID" value="MFC4311784.1"/>
    <property type="molecule type" value="Genomic_DNA"/>
</dbReference>
<evidence type="ECO:0000256" key="1">
    <source>
        <dbReference type="ARBA" id="ARBA00011271"/>
    </source>
</evidence>
<dbReference type="InterPro" id="IPR011826">
    <property type="entry name" value="HAcnase/IPMdehydase_lsu_prok"/>
</dbReference>
<evidence type="ECO:0000259" key="8">
    <source>
        <dbReference type="Pfam" id="PF00330"/>
    </source>
</evidence>
<comment type="pathway">
    <text evidence="7">Amino-acid biosynthesis; L-leucine biosynthesis; L-leucine from 3-methyl-2-oxobutanoate: step 2/4.</text>
</comment>
<dbReference type="Gene3D" id="3.30.499.10">
    <property type="entry name" value="Aconitase, domain 3"/>
    <property type="match status" value="2"/>
</dbReference>
<dbReference type="HAMAP" id="MF_01027">
    <property type="entry name" value="LeuC_type2"/>
    <property type="match status" value="1"/>
</dbReference>
<gene>
    <name evidence="7" type="primary">leuC</name>
    <name evidence="9" type="ORF">ACFPN2_22055</name>
</gene>
<comment type="caution">
    <text evidence="9">The sequence shown here is derived from an EMBL/GenBank/DDBJ whole genome shotgun (WGS) entry which is preliminary data.</text>
</comment>
<dbReference type="InterPro" id="IPR006251">
    <property type="entry name" value="Homoacnase/IPMdehydase_lsu"/>
</dbReference>
<feature type="domain" description="Aconitase/3-isopropylmalate dehydratase large subunit alpha/beta/alpha" evidence="8">
    <location>
        <begin position="8"/>
        <end position="288"/>
    </location>
</feature>